<gene>
    <name evidence="1" type="ORF">Mcate_01941</name>
</gene>
<protein>
    <submittedName>
        <fullName evidence="1">Putative esterase</fullName>
    </submittedName>
</protein>
<reference evidence="1 2" key="1">
    <citation type="submission" date="2018-08" db="EMBL/GenBank/DDBJ databases">
        <title>Meiothermus cateniformans JCM 15151 genome sequencing project.</title>
        <authorList>
            <person name="Da Costa M.S."/>
            <person name="Albuquerque L."/>
            <person name="Raposo P."/>
            <person name="Froufe H.J.C."/>
            <person name="Barroso C.S."/>
            <person name="Egas C."/>
        </authorList>
    </citation>
    <scope>NUCLEOTIDE SEQUENCE [LARGE SCALE GENOMIC DNA]</scope>
    <source>
        <strain evidence="1 2">JCM 15151</strain>
    </source>
</reference>
<dbReference type="OrthoDB" id="9775130at2"/>
<dbReference type="PANTHER" id="PTHR48098">
    <property type="entry name" value="ENTEROCHELIN ESTERASE-RELATED"/>
    <property type="match status" value="1"/>
</dbReference>
<dbReference type="Gene3D" id="3.40.50.1820">
    <property type="entry name" value="alpha/beta hydrolase"/>
    <property type="match status" value="1"/>
</dbReference>
<dbReference type="SUPFAM" id="SSF53474">
    <property type="entry name" value="alpha/beta-Hydrolases"/>
    <property type="match status" value="1"/>
</dbReference>
<proteinExistence type="predicted"/>
<organism evidence="1 2">
    <name type="scientific">Meiothermus taiwanensis</name>
    <dbReference type="NCBI Taxonomy" id="172827"/>
    <lineage>
        <taxon>Bacteria</taxon>
        <taxon>Thermotogati</taxon>
        <taxon>Deinococcota</taxon>
        <taxon>Deinococci</taxon>
        <taxon>Thermales</taxon>
        <taxon>Thermaceae</taxon>
        <taxon>Meiothermus</taxon>
    </lineage>
</organism>
<sequence>MYTEYHKWYSPALGQEMELKLYGHYGQPVMVFPAQNGRWYDWEGHAGMVQALAPMIETGRVKFFCVDGIDWQSWTNQGIPPAARARRHNDYDAYIMQEVVPFVQKNTGLPTLWVTGCSMGAFHAANFFFKYPEVFDGLIALSGLYQVGGFVGDEGGMDAYFNSPLWYLRNLTDEAKLNAYRRSKIVFAVGQGRWEEECIRDTREMQELLHQKGVYATFDYWGHDVDHDWPWWQKMLPYELERLGI</sequence>
<evidence type="ECO:0000313" key="2">
    <source>
        <dbReference type="Proteomes" id="UP000266089"/>
    </source>
</evidence>
<dbReference type="AlphaFoldDB" id="A0A399DVI3"/>
<dbReference type="InterPro" id="IPR000801">
    <property type="entry name" value="Esterase-like"/>
</dbReference>
<dbReference type="RefSeq" id="WP_027888262.1">
    <property type="nucleotide sequence ID" value="NZ_JBHSXZ010000099.1"/>
</dbReference>
<evidence type="ECO:0000313" key="1">
    <source>
        <dbReference type="EMBL" id="RIH76077.1"/>
    </source>
</evidence>
<dbReference type="Pfam" id="PF00756">
    <property type="entry name" value="Esterase"/>
    <property type="match status" value="1"/>
</dbReference>
<dbReference type="Proteomes" id="UP000266089">
    <property type="component" value="Unassembled WGS sequence"/>
</dbReference>
<name>A0A399DVI3_9DEIN</name>
<dbReference type="EMBL" id="QWKX01000051">
    <property type="protein sequence ID" value="RIH76077.1"/>
    <property type="molecule type" value="Genomic_DNA"/>
</dbReference>
<dbReference type="PANTHER" id="PTHR48098:SF3">
    <property type="entry name" value="IRON(III) ENTEROBACTIN ESTERASE"/>
    <property type="match status" value="1"/>
</dbReference>
<comment type="caution">
    <text evidence="1">The sequence shown here is derived from an EMBL/GenBank/DDBJ whole genome shotgun (WGS) entry which is preliminary data.</text>
</comment>
<accession>A0A399DVI3</accession>
<dbReference type="InterPro" id="IPR050583">
    <property type="entry name" value="Mycobacterial_A85_antigen"/>
</dbReference>
<dbReference type="InterPro" id="IPR029058">
    <property type="entry name" value="AB_hydrolase_fold"/>
</dbReference>